<protein>
    <submittedName>
        <fullName evidence="2">Uncharacterized protein</fullName>
    </submittedName>
</protein>
<dbReference type="EMBL" id="JAULUE010002056">
    <property type="protein sequence ID" value="KAK5890012.1"/>
    <property type="molecule type" value="Genomic_DNA"/>
</dbReference>
<sequence length="113" mass="11313">MEEQDVGVPFVFAMPAGRTPGGSTAAGLPGGYDYGGGGCRLATPPHHCHRGRLLRPVSSGAAGLRISPLARYMAVRGGDVATATENEGSSGNMGGNSKGARPLGHGVSRCAPP</sequence>
<comment type="caution">
    <text evidence="2">The sequence shown here is derived from an EMBL/GenBank/DDBJ whole genome shotgun (WGS) entry which is preliminary data.</text>
</comment>
<reference evidence="2 3" key="1">
    <citation type="journal article" date="2023" name="Mol. Biol. Evol.">
        <title>Genomics of Secondarily Temperate Adaptation in the Only Non-Antarctic Icefish.</title>
        <authorList>
            <person name="Rivera-Colon A.G."/>
            <person name="Rayamajhi N."/>
            <person name="Minhas B.F."/>
            <person name="Madrigal G."/>
            <person name="Bilyk K.T."/>
            <person name="Yoon V."/>
            <person name="Hune M."/>
            <person name="Gregory S."/>
            <person name="Cheng C.H.C."/>
            <person name="Catchen J.M."/>
        </authorList>
    </citation>
    <scope>NUCLEOTIDE SEQUENCE [LARGE SCALE GENOMIC DNA]</scope>
    <source>
        <strain evidence="2">JC2023a</strain>
    </source>
</reference>
<keyword evidence="3" id="KW-1185">Reference proteome</keyword>
<dbReference type="Proteomes" id="UP001335648">
    <property type="component" value="Unassembled WGS sequence"/>
</dbReference>
<name>A0AAN8BRP5_9TELE</name>
<evidence type="ECO:0000256" key="1">
    <source>
        <dbReference type="SAM" id="MobiDB-lite"/>
    </source>
</evidence>
<organism evidence="2 3">
    <name type="scientific">Champsocephalus esox</name>
    <name type="common">pike icefish</name>
    <dbReference type="NCBI Taxonomy" id="159716"/>
    <lineage>
        <taxon>Eukaryota</taxon>
        <taxon>Metazoa</taxon>
        <taxon>Chordata</taxon>
        <taxon>Craniata</taxon>
        <taxon>Vertebrata</taxon>
        <taxon>Euteleostomi</taxon>
        <taxon>Actinopterygii</taxon>
        <taxon>Neopterygii</taxon>
        <taxon>Teleostei</taxon>
        <taxon>Neoteleostei</taxon>
        <taxon>Acanthomorphata</taxon>
        <taxon>Eupercaria</taxon>
        <taxon>Perciformes</taxon>
        <taxon>Notothenioidei</taxon>
        <taxon>Channichthyidae</taxon>
        <taxon>Champsocephalus</taxon>
    </lineage>
</organism>
<accession>A0AAN8BRP5</accession>
<evidence type="ECO:0000313" key="2">
    <source>
        <dbReference type="EMBL" id="KAK5890012.1"/>
    </source>
</evidence>
<gene>
    <name evidence="2" type="ORF">CesoFtcFv8_013583</name>
</gene>
<evidence type="ECO:0000313" key="3">
    <source>
        <dbReference type="Proteomes" id="UP001335648"/>
    </source>
</evidence>
<dbReference type="AlphaFoldDB" id="A0AAN8BRP5"/>
<feature type="region of interest" description="Disordered" evidence="1">
    <location>
        <begin position="83"/>
        <end position="113"/>
    </location>
</feature>
<proteinExistence type="predicted"/>